<gene>
    <name evidence="1" type="ORF">MBMO_EB0-39H12.0075</name>
</gene>
<dbReference type="EMBL" id="EF089399">
    <property type="protein sequence ID" value="ABL97699.1"/>
    <property type="molecule type" value="Genomic_DNA"/>
</dbReference>
<proteinExistence type="predicted"/>
<protein>
    <submittedName>
        <fullName evidence="1">Uncharacterized protein</fullName>
    </submittedName>
</protein>
<accession>A4GHY8</accession>
<organism evidence="1">
    <name type="scientific">uncultured marine bacterium EB0_39H12</name>
    <dbReference type="NCBI Taxonomy" id="415437"/>
    <lineage>
        <taxon>Bacteria</taxon>
        <taxon>environmental samples</taxon>
    </lineage>
</organism>
<reference evidence="1" key="1">
    <citation type="journal article" date="2007" name="Environ. Microbiol.">
        <title>Proteorhodopsin photosystem gene clusters exhibit co-evolutionary trends and shared ancestry among diverse marine microbial phyla.</title>
        <authorList>
            <person name="McCarren J."/>
            <person name="Delong E.F."/>
        </authorList>
    </citation>
    <scope>NUCLEOTIDE SEQUENCE</scope>
</reference>
<evidence type="ECO:0000313" key="1">
    <source>
        <dbReference type="EMBL" id="ABL97699.1"/>
    </source>
</evidence>
<dbReference type="AlphaFoldDB" id="A4GHY8"/>
<name>A4GHY8_9BACT</name>
<sequence length="106" mass="12380">MRIYYLLILYVLNSCAIGGSNLSSIDRAEEFFLCFPETDNNYLILPLEKKASIQKEIIKEKGKRELDCDKFIDLTSAEENLKSINQAEMDRKLGKCRYRNRPCTYD</sequence>